<dbReference type="InterPro" id="IPR001249">
    <property type="entry name" value="AcCoA_biotinCC"/>
</dbReference>
<dbReference type="PROSITE" id="PS00188">
    <property type="entry name" value="BIOTIN"/>
    <property type="match status" value="1"/>
</dbReference>
<evidence type="ECO:0000256" key="5">
    <source>
        <dbReference type="ARBA" id="ARBA00023098"/>
    </source>
</evidence>
<keyword evidence="6 8" id="KW-0275">Fatty acid biosynthesis</keyword>
<gene>
    <name evidence="11" type="ORF">HF577_01760</name>
</gene>
<dbReference type="PROSITE" id="PS50968">
    <property type="entry name" value="BIOTINYL_LIPOYL"/>
    <property type="match status" value="1"/>
</dbReference>
<dbReference type="RefSeq" id="WP_169393900.1">
    <property type="nucleotide sequence ID" value="NZ_BAAAJH010000023.1"/>
</dbReference>
<dbReference type="CDD" id="cd06850">
    <property type="entry name" value="biotinyl_domain"/>
    <property type="match status" value="1"/>
</dbReference>
<evidence type="ECO:0000313" key="12">
    <source>
        <dbReference type="Proteomes" id="UP001296706"/>
    </source>
</evidence>
<sequence length="177" mass="17809">MTTTVDVPGGRPGGDLGSVLTVLREHAVALAASGPQPPSRVRVEVAGVVVELGWATGETTARPAATGSPTPPMAAPVPTPVPAPEPPRNGTAPGAAPVGHRITAPTVGVFYRSPEPGAAPFVQEGDAVETGQQVAIIEAMKLMIPVHADRGGRVAAVLGADAEAVEFGQPLFVLETP</sequence>
<keyword evidence="12" id="KW-1185">Reference proteome</keyword>
<keyword evidence="7 8" id="KW-0092">Biotin</keyword>
<comment type="caution">
    <text evidence="11">The sequence shown here is derived from an EMBL/GenBank/DDBJ whole genome shotgun (WGS) entry which is preliminary data.</text>
</comment>
<feature type="domain" description="Lipoyl-binding" evidence="10">
    <location>
        <begin position="99"/>
        <end position="175"/>
    </location>
</feature>
<evidence type="ECO:0000256" key="3">
    <source>
        <dbReference type="ARBA" id="ARBA00022516"/>
    </source>
</evidence>
<dbReference type="PANTHER" id="PTHR45266:SF3">
    <property type="entry name" value="OXALOACETATE DECARBOXYLASE ALPHA CHAIN"/>
    <property type="match status" value="1"/>
</dbReference>
<proteinExistence type="predicted"/>
<dbReference type="SUPFAM" id="SSF51230">
    <property type="entry name" value="Single hybrid motif"/>
    <property type="match status" value="1"/>
</dbReference>
<dbReference type="InterPro" id="IPR001882">
    <property type="entry name" value="Biotin_BS"/>
</dbReference>
<keyword evidence="5 8" id="KW-0443">Lipid metabolism</keyword>
<dbReference type="PRINTS" id="PR01071">
    <property type="entry name" value="ACOABIOTINCC"/>
</dbReference>
<accession>A0ABX1R9H3</accession>
<evidence type="ECO:0000256" key="8">
    <source>
        <dbReference type="RuleBase" id="RU364072"/>
    </source>
</evidence>
<evidence type="ECO:0000313" key="11">
    <source>
        <dbReference type="EMBL" id="NMH75836.1"/>
    </source>
</evidence>
<dbReference type="InterPro" id="IPR050709">
    <property type="entry name" value="Biotin_Carboxyl_Carrier/Decarb"/>
</dbReference>
<feature type="compositionally biased region" description="Pro residues" evidence="9">
    <location>
        <begin position="69"/>
        <end position="87"/>
    </location>
</feature>
<reference evidence="11 12" key="1">
    <citation type="submission" date="2020-04" db="EMBL/GenBank/DDBJ databases">
        <authorList>
            <person name="Klaysubun C."/>
            <person name="Duangmal K."/>
            <person name="Lipun K."/>
        </authorList>
    </citation>
    <scope>NUCLEOTIDE SEQUENCE [LARGE SCALE GENOMIC DNA]</scope>
    <source>
        <strain evidence="11 12">JCM 11839</strain>
    </source>
</reference>
<comment type="function">
    <text evidence="8">This protein is a component of the acetyl coenzyme A carboxylase complex; first, biotin carboxylase catalyzes the carboxylation of the carrier protein and then the transcarboxylase transfers the carboxyl group to form malonyl-CoA.</text>
</comment>
<protein>
    <recommendedName>
        <fullName evidence="2 8">Biotin carboxyl carrier protein of acetyl-CoA carboxylase</fullName>
    </recommendedName>
</protein>
<dbReference type="Pfam" id="PF00364">
    <property type="entry name" value="Biotin_lipoyl"/>
    <property type="match status" value="1"/>
</dbReference>
<keyword evidence="4 8" id="KW-0276">Fatty acid metabolism</keyword>
<evidence type="ECO:0000256" key="7">
    <source>
        <dbReference type="ARBA" id="ARBA00023267"/>
    </source>
</evidence>
<dbReference type="EMBL" id="JAAXKY010000002">
    <property type="protein sequence ID" value="NMH75836.1"/>
    <property type="molecule type" value="Genomic_DNA"/>
</dbReference>
<evidence type="ECO:0000256" key="1">
    <source>
        <dbReference type="ARBA" id="ARBA00005194"/>
    </source>
</evidence>
<evidence type="ECO:0000256" key="4">
    <source>
        <dbReference type="ARBA" id="ARBA00022832"/>
    </source>
</evidence>
<evidence type="ECO:0000259" key="10">
    <source>
        <dbReference type="PROSITE" id="PS50968"/>
    </source>
</evidence>
<keyword evidence="3 8" id="KW-0444">Lipid biosynthesis</keyword>
<evidence type="ECO:0000256" key="9">
    <source>
        <dbReference type="SAM" id="MobiDB-lite"/>
    </source>
</evidence>
<dbReference type="InterPro" id="IPR000089">
    <property type="entry name" value="Biotin_lipoyl"/>
</dbReference>
<comment type="pathway">
    <text evidence="1 8">Lipid metabolism; fatty acid biosynthesis.</text>
</comment>
<dbReference type="InterPro" id="IPR011053">
    <property type="entry name" value="Single_hybrid_motif"/>
</dbReference>
<dbReference type="Proteomes" id="UP001296706">
    <property type="component" value="Unassembled WGS sequence"/>
</dbReference>
<name>A0ABX1R9H3_9PSEU</name>
<feature type="region of interest" description="Disordered" evidence="9">
    <location>
        <begin position="59"/>
        <end position="99"/>
    </location>
</feature>
<dbReference type="Gene3D" id="2.40.50.100">
    <property type="match status" value="1"/>
</dbReference>
<evidence type="ECO:0000256" key="6">
    <source>
        <dbReference type="ARBA" id="ARBA00023160"/>
    </source>
</evidence>
<evidence type="ECO:0000256" key="2">
    <source>
        <dbReference type="ARBA" id="ARBA00017562"/>
    </source>
</evidence>
<organism evidence="11 12">
    <name type="scientific">Pseudonocardia xinjiangensis</name>
    <dbReference type="NCBI Taxonomy" id="75289"/>
    <lineage>
        <taxon>Bacteria</taxon>
        <taxon>Bacillati</taxon>
        <taxon>Actinomycetota</taxon>
        <taxon>Actinomycetes</taxon>
        <taxon>Pseudonocardiales</taxon>
        <taxon>Pseudonocardiaceae</taxon>
        <taxon>Pseudonocardia</taxon>
    </lineage>
</organism>
<dbReference type="PANTHER" id="PTHR45266">
    <property type="entry name" value="OXALOACETATE DECARBOXYLASE ALPHA CHAIN"/>
    <property type="match status" value="1"/>
</dbReference>